<keyword evidence="8" id="KW-0010">Activator</keyword>
<feature type="domain" description="GATA-type" evidence="13">
    <location>
        <begin position="277"/>
        <end position="330"/>
    </location>
</feature>
<name>A0AAW1BPJ0_CROAD</name>
<evidence type="ECO:0000256" key="8">
    <source>
        <dbReference type="ARBA" id="ARBA00023159"/>
    </source>
</evidence>
<evidence type="ECO:0000256" key="6">
    <source>
        <dbReference type="ARBA" id="ARBA00023015"/>
    </source>
</evidence>
<dbReference type="GO" id="GO:0000122">
    <property type="term" value="P:negative regulation of transcription by RNA polymerase II"/>
    <property type="evidence" value="ECO:0007669"/>
    <property type="project" value="TreeGrafter"/>
</dbReference>
<keyword evidence="5" id="KW-0862">Zinc</keyword>
<dbReference type="PANTHER" id="PTHR10071">
    <property type="entry name" value="TRANSCRIPTION FACTOR GATA FAMILY MEMBER"/>
    <property type="match status" value="1"/>
</dbReference>
<keyword evidence="3" id="KW-0677">Repeat</keyword>
<evidence type="ECO:0000313" key="14">
    <source>
        <dbReference type="EMBL" id="KAK9403368.1"/>
    </source>
</evidence>
<gene>
    <name evidence="14" type="ORF">NXF25_008195</name>
</gene>
<keyword evidence="9" id="KW-0804">Transcription</keyword>
<dbReference type="FunFam" id="3.30.50.10:FF:000001">
    <property type="entry name" value="GATA transcription factor (GATAd)"/>
    <property type="match status" value="1"/>
</dbReference>
<accession>A0AAW1BPJ0</accession>
<evidence type="ECO:0000256" key="9">
    <source>
        <dbReference type="ARBA" id="ARBA00023163"/>
    </source>
</evidence>
<dbReference type="Pfam" id="PF00320">
    <property type="entry name" value="GATA"/>
    <property type="match status" value="2"/>
</dbReference>
<feature type="region of interest" description="Disordered" evidence="12">
    <location>
        <begin position="324"/>
        <end position="403"/>
    </location>
</feature>
<evidence type="ECO:0000256" key="3">
    <source>
        <dbReference type="ARBA" id="ARBA00022737"/>
    </source>
</evidence>
<dbReference type="CDD" id="cd00202">
    <property type="entry name" value="ZnF_GATA"/>
    <property type="match status" value="2"/>
</dbReference>
<evidence type="ECO:0000313" key="15">
    <source>
        <dbReference type="Proteomes" id="UP001474421"/>
    </source>
</evidence>
<keyword evidence="4 11" id="KW-0863">Zinc-finger</keyword>
<dbReference type="Proteomes" id="UP001474421">
    <property type="component" value="Unassembled WGS sequence"/>
</dbReference>
<reference evidence="14 15" key="1">
    <citation type="journal article" date="2024" name="Proc. Natl. Acad. Sci. U.S.A.">
        <title>The genetic regulatory architecture and epigenomic basis for age-related changes in rattlesnake venom.</title>
        <authorList>
            <person name="Hogan M.P."/>
            <person name="Holding M.L."/>
            <person name="Nystrom G.S."/>
            <person name="Colston T.J."/>
            <person name="Bartlett D.A."/>
            <person name="Mason A.J."/>
            <person name="Ellsworth S.A."/>
            <person name="Rautsaw R.M."/>
            <person name="Lawrence K.C."/>
            <person name="Strickland J.L."/>
            <person name="He B."/>
            <person name="Fraser P."/>
            <person name="Margres M.J."/>
            <person name="Gilbert D.M."/>
            <person name="Gibbs H.L."/>
            <person name="Parkinson C.L."/>
            <person name="Rokyta D.R."/>
        </authorList>
    </citation>
    <scope>NUCLEOTIDE SEQUENCE [LARGE SCALE GENOMIC DNA]</scope>
    <source>
        <strain evidence="14">DRR0105</strain>
    </source>
</reference>
<feature type="compositionally biased region" description="Basic and acidic residues" evidence="12">
    <location>
        <begin position="126"/>
        <end position="139"/>
    </location>
</feature>
<dbReference type="EMBL" id="JAOTOJ010000003">
    <property type="protein sequence ID" value="KAK9403368.1"/>
    <property type="molecule type" value="Genomic_DNA"/>
</dbReference>
<dbReference type="PANTHER" id="PTHR10071:SF23">
    <property type="entry name" value="TRANSCRIPTION FACTOR GATA-6"/>
    <property type="match status" value="1"/>
</dbReference>
<dbReference type="FunFam" id="3.30.50.10:FF:000032">
    <property type="entry name" value="Transcription factor GATA-3"/>
    <property type="match status" value="1"/>
</dbReference>
<dbReference type="InterPro" id="IPR013088">
    <property type="entry name" value="Znf_NHR/GATA"/>
</dbReference>
<evidence type="ECO:0000256" key="11">
    <source>
        <dbReference type="PROSITE-ProRule" id="PRU00094"/>
    </source>
</evidence>
<dbReference type="GO" id="GO:0045165">
    <property type="term" value="P:cell fate commitment"/>
    <property type="evidence" value="ECO:0007669"/>
    <property type="project" value="TreeGrafter"/>
</dbReference>
<keyword evidence="2" id="KW-0479">Metal-binding</keyword>
<dbReference type="SUPFAM" id="SSF57716">
    <property type="entry name" value="Glucocorticoid receptor-like (DNA-binding domain)"/>
    <property type="match status" value="2"/>
</dbReference>
<feature type="compositionally biased region" description="Polar residues" evidence="12">
    <location>
        <begin position="369"/>
        <end position="388"/>
    </location>
</feature>
<dbReference type="AlphaFoldDB" id="A0AAW1BPJ0"/>
<dbReference type="GO" id="GO:0045944">
    <property type="term" value="P:positive regulation of transcription by RNA polymerase II"/>
    <property type="evidence" value="ECO:0007669"/>
    <property type="project" value="TreeGrafter"/>
</dbReference>
<keyword evidence="10" id="KW-0539">Nucleus</keyword>
<evidence type="ECO:0000256" key="12">
    <source>
        <dbReference type="SAM" id="MobiDB-lite"/>
    </source>
</evidence>
<evidence type="ECO:0000256" key="7">
    <source>
        <dbReference type="ARBA" id="ARBA00023125"/>
    </source>
</evidence>
<dbReference type="GO" id="GO:0000981">
    <property type="term" value="F:DNA-binding transcription factor activity, RNA polymerase II-specific"/>
    <property type="evidence" value="ECO:0007669"/>
    <property type="project" value="TreeGrafter"/>
</dbReference>
<dbReference type="InterPro" id="IPR039355">
    <property type="entry name" value="Transcription_factor_GATA"/>
</dbReference>
<comment type="caution">
    <text evidence="14">The sequence shown here is derived from an EMBL/GenBank/DDBJ whole genome shotgun (WGS) entry which is preliminary data.</text>
</comment>
<dbReference type="SMART" id="SM00401">
    <property type="entry name" value="ZnF_GATA"/>
    <property type="match status" value="2"/>
</dbReference>
<protein>
    <submittedName>
        <fullName evidence="14">Transcription factor GATA-6</fullName>
    </submittedName>
</protein>
<evidence type="ECO:0000256" key="1">
    <source>
        <dbReference type="ARBA" id="ARBA00004123"/>
    </source>
</evidence>
<dbReference type="PRINTS" id="PR00619">
    <property type="entry name" value="GATAZNFINGER"/>
</dbReference>
<keyword evidence="7" id="KW-0238">DNA-binding</keyword>
<keyword evidence="6" id="KW-0805">Transcription regulation</keyword>
<dbReference type="GO" id="GO:0008270">
    <property type="term" value="F:zinc ion binding"/>
    <property type="evidence" value="ECO:0007669"/>
    <property type="project" value="UniProtKB-KW"/>
</dbReference>
<feature type="region of interest" description="Disordered" evidence="12">
    <location>
        <begin position="56"/>
        <end position="185"/>
    </location>
</feature>
<keyword evidence="15" id="KW-1185">Reference proteome</keyword>
<dbReference type="PROSITE" id="PS00344">
    <property type="entry name" value="GATA_ZN_FINGER_1"/>
    <property type="match status" value="2"/>
</dbReference>
<dbReference type="GO" id="GO:0030855">
    <property type="term" value="P:epithelial cell differentiation"/>
    <property type="evidence" value="ECO:0007669"/>
    <property type="project" value="TreeGrafter"/>
</dbReference>
<feature type="domain" description="GATA-type" evidence="13">
    <location>
        <begin position="223"/>
        <end position="277"/>
    </location>
</feature>
<sequence>MFQLGFLGLARGPTIRKGTLDLGLRTLSGGQALQPSFRVDQAKSVAPKRPINSQRRISCCLPGSSSDKGAPVSQSGCGAKKRAAGRSARGSPGGPWQEARRSPPRRRQTGFKNRSEPTSPGGFQGRRRELRPLGLEKKSAAPRRSGRLRGGGTCLLFPGDNAWRRRESGGEGTSSVAKGPPPHVPMTHRFPARFLKPRSANASMQHQAMETDKEGSGYLLDDLNESRECVNCGSIQTPLWRRDGTGNYLCNACGLYTKMNGLSRPLIKPQKRVPSSRRLGLSCANCHTSTTTLWRRNAEGEPVCNACGLYMKLHGVPRPLAMKKEGIQTRKRKPKNIAKTKPCSGNNNNNAVPMTPTSTSSTNSDDCIKNTSPSTQTTASGAVSSVMSSRDESTSPETSTLKYSGQEGLYSGVSLTSTAEVTASVRQDSSWCALALA</sequence>
<feature type="compositionally biased region" description="Basic residues" evidence="12">
    <location>
        <begin position="329"/>
        <end position="338"/>
    </location>
</feature>
<comment type="subcellular location">
    <subcellularLocation>
        <location evidence="1">Nucleus</location>
    </subcellularLocation>
</comment>
<evidence type="ECO:0000256" key="4">
    <source>
        <dbReference type="ARBA" id="ARBA00022771"/>
    </source>
</evidence>
<feature type="compositionally biased region" description="Low complexity" evidence="12">
    <location>
        <begin position="355"/>
        <end position="364"/>
    </location>
</feature>
<feature type="compositionally biased region" description="Polar residues" evidence="12">
    <location>
        <begin position="343"/>
        <end position="352"/>
    </location>
</feature>
<evidence type="ECO:0000256" key="10">
    <source>
        <dbReference type="ARBA" id="ARBA00023242"/>
    </source>
</evidence>
<dbReference type="Gene3D" id="3.30.50.10">
    <property type="entry name" value="Erythroid Transcription Factor GATA-1, subunit A"/>
    <property type="match status" value="2"/>
</dbReference>
<evidence type="ECO:0000259" key="13">
    <source>
        <dbReference type="PROSITE" id="PS50114"/>
    </source>
</evidence>
<feature type="compositionally biased region" description="Polar residues" evidence="12">
    <location>
        <begin position="63"/>
        <end position="76"/>
    </location>
</feature>
<proteinExistence type="predicted"/>
<dbReference type="PROSITE" id="PS50114">
    <property type="entry name" value="GATA_ZN_FINGER_2"/>
    <property type="match status" value="2"/>
</dbReference>
<dbReference type="GO" id="GO:0005634">
    <property type="term" value="C:nucleus"/>
    <property type="evidence" value="ECO:0007669"/>
    <property type="project" value="UniProtKB-SubCell"/>
</dbReference>
<evidence type="ECO:0000256" key="5">
    <source>
        <dbReference type="ARBA" id="ARBA00022833"/>
    </source>
</evidence>
<dbReference type="InterPro" id="IPR000679">
    <property type="entry name" value="Znf_GATA"/>
</dbReference>
<evidence type="ECO:0000256" key="2">
    <source>
        <dbReference type="ARBA" id="ARBA00022723"/>
    </source>
</evidence>
<dbReference type="GO" id="GO:0000978">
    <property type="term" value="F:RNA polymerase II cis-regulatory region sequence-specific DNA binding"/>
    <property type="evidence" value="ECO:0007669"/>
    <property type="project" value="TreeGrafter"/>
</dbReference>
<organism evidence="14 15">
    <name type="scientific">Crotalus adamanteus</name>
    <name type="common">Eastern diamondback rattlesnake</name>
    <dbReference type="NCBI Taxonomy" id="8729"/>
    <lineage>
        <taxon>Eukaryota</taxon>
        <taxon>Metazoa</taxon>
        <taxon>Chordata</taxon>
        <taxon>Craniata</taxon>
        <taxon>Vertebrata</taxon>
        <taxon>Euteleostomi</taxon>
        <taxon>Lepidosauria</taxon>
        <taxon>Squamata</taxon>
        <taxon>Bifurcata</taxon>
        <taxon>Unidentata</taxon>
        <taxon>Episquamata</taxon>
        <taxon>Toxicofera</taxon>
        <taxon>Serpentes</taxon>
        <taxon>Colubroidea</taxon>
        <taxon>Viperidae</taxon>
        <taxon>Crotalinae</taxon>
        <taxon>Crotalus</taxon>
    </lineage>
</organism>